<name>A0A098L972_9BACT</name>
<dbReference type="AlphaFoldDB" id="A0A098L972"/>
<protein>
    <submittedName>
        <fullName evidence="1">Uncharacterized protein</fullName>
    </submittedName>
</protein>
<gene>
    <name evidence="1" type="ORF">MYP_657</name>
</gene>
<dbReference type="Proteomes" id="UP000030185">
    <property type="component" value="Unassembled WGS sequence"/>
</dbReference>
<sequence>MKTVNNLVQAFEREAEQSFQNFGGKRSEFLGSNQNFNLSGMVSEGDVPNEIVITIENTDSLDLAAPIFSANEGISTPYGGVTDTITGNTASSGKGIIITPQDYTHNELKKMTENSPFTITKLRYDFGDNTQLKKKFVMRKKDGVSYITTPYYPQNKQNLANNINTVLEDHDFFMVVNAQTTLFVVVGAGKTVQLALTTGARFDATNALRAQTVVTTGRKSY</sequence>
<proteinExistence type="predicted"/>
<dbReference type="EMBL" id="BBLT01000001">
    <property type="protein sequence ID" value="GAL83430.1"/>
    <property type="molecule type" value="Genomic_DNA"/>
</dbReference>
<evidence type="ECO:0000313" key="1">
    <source>
        <dbReference type="EMBL" id="GAL83430.1"/>
    </source>
</evidence>
<keyword evidence="2" id="KW-1185">Reference proteome</keyword>
<dbReference type="eggNOG" id="ENOG502ZAZZ">
    <property type="taxonomic scope" value="Bacteria"/>
</dbReference>
<reference evidence="1 2" key="1">
    <citation type="submission" date="2014-09" db="EMBL/GenBank/DDBJ databases">
        <title>Sporocytophaga myxococcoides PG-01 genome sequencing.</title>
        <authorList>
            <person name="Liu L."/>
            <person name="Gao P.J."/>
            <person name="Chen G.J."/>
            <person name="Wang L.S."/>
        </authorList>
    </citation>
    <scope>NUCLEOTIDE SEQUENCE [LARGE SCALE GENOMIC DNA]</scope>
    <source>
        <strain evidence="1 2">PG-01</strain>
    </source>
</reference>
<dbReference type="RefSeq" id="WP_045458289.1">
    <property type="nucleotide sequence ID" value="NZ_BBLT01000001.1"/>
</dbReference>
<organism evidence="1 2">
    <name type="scientific">Sporocytophaga myxococcoides</name>
    <dbReference type="NCBI Taxonomy" id="153721"/>
    <lineage>
        <taxon>Bacteria</taxon>
        <taxon>Pseudomonadati</taxon>
        <taxon>Bacteroidota</taxon>
        <taxon>Cytophagia</taxon>
        <taxon>Cytophagales</taxon>
        <taxon>Cytophagaceae</taxon>
        <taxon>Sporocytophaga</taxon>
    </lineage>
</organism>
<comment type="caution">
    <text evidence="1">The sequence shown here is derived from an EMBL/GenBank/DDBJ whole genome shotgun (WGS) entry which is preliminary data.</text>
</comment>
<dbReference type="STRING" id="153721.MYP_657"/>
<evidence type="ECO:0000313" key="2">
    <source>
        <dbReference type="Proteomes" id="UP000030185"/>
    </source>
</evidence>
<accession>A0A098L972</accession>